<accession>A0ABT2HB39</accession>
<protein>
    <submittedName>
        <fullName evidence="1">Uncharacterized protein</fullName>
    </submittedName>
</protein>
<reference evidence="1" key="1">
    <citation type="submission" date="2022-08" db="EMBL/GenBank/DDBJ databases">
        <authorList>
            <person name="Deng Y."/>
            <person name="Han X.-F."/>
            <person name="Zhang Y.-Q."/>
        </authorList>
    </citation>
    <scope>NUCLEOTIDE SEQUENCE</scope>
    <source>
        <strain evidence="1">CPCC 203386</strain>
    </source>
</reference>
<dbReference type="RefSeq" id="WP_259543488.1">
    <property type="nucleotide sequence ID" value="NZ_JANLCJ010000465.1"/>
</dbReference>
<feature type="non-terminal residue" evidence="1">
    <location>
        <position position="176"/>
    </location>
</feature>
<evidence type="ECO:0000313" key="2">
    <source>
        <dbReference type="Proteomes" id="UP001165586"/>
    </source>
</evidence>
<proteinExistence type="predicted"/>
<gene>
    <name evidence="1" type="ORF">N1032_25895</name>
</gene>
<evidence type="ECO:0000313" key="1">
    <source>
        <dbReference type="EMBL" id="MCS5737165.1"/>
    </source>
</evidence>
<sequence length="176" mass="19088">MKIKTVVDAATATGEITSLMYGGAGSSNLIASPNSWTLEEGVWSDAKGWPGCVAFHQQRLIFAGSKLFPQTIWGSAIRQYLNFELGYVDDAAFSFTLDSDQVNPISHLFSLNSLVALTHSSEFIISGTNNVISPTSVCVRVPSNYGASSVRPMRVGTELIYIQRAGRKVLTMSYDP</sequence>
<dbReference type="EMBL" id="JANLCJ010000465">
    <property type="protein sequence ID" value="MCS5737165.1"/>
    <property type="molecule type" value="Genomic_DNA"/>
</dbReference>
<comment type="caution">
    <text evidence="1">The sequence shown here is derived from an EMBL/GenBank/DDBJ whole genome shotgun (WGS) entry which is preliminary data.</text>
</comment>
<name>A0ABT2HB39_9MICO</name>
<organism evidence="1 2">
    <name type="scientific">Herbiconiux daphne</name>
    <dbReference type="NCBI Taxonomy" id="2970914"/>
    <lineage>
        <taxon>Bacteria</taxon>
        <taxon>Bacillati</taxon>
        <taxon>Actinomycetota</taxon>
        <taxon>Actinomycetes</taxon>
        <taxon>Micrococcales</taxon>
        <taxon>Microbacteriaceae</taxon>
        <taxon>Herbiconiux</taxon>
    </lineage>
</organism>
<keyword evidence="2" id="KW-1185">Reference proteome</keyword>
<dbReference type="Proteomes" id="UP001165586">
    <property type="component" value="Unassembled WGS sequence"/>
</dbReference>